<proteinExistence type="predicted"/>
<accession>A0ACB6ZCM8</accession>
<organism evidence="1 2">
    <name type="scientific">Thelephora ganbajun</name>
    <name type="common">Ganba fungus</name>
    <dbReference type="NCBI Taxonomy" id="370292"/>
    <lineage>
        <taxon>Eukaryota</taxon>
        <taxon>Fungi</taxon>
        <taxon>Dikarya</taxon>
        <taxon>Basidiomycota</taxon>
        <taxon>Agaricomycotina</taxon>
        <taxon>Agaricomycetes</taxon>
        <taxon>Thelephorales</taxon>
        <taxon>Thelephoraceae</taxon>
        <taxon>Thelephora</taxon>
    </lineage>
</organism>
<reference evidence="1" key="2">
    <citation type="journal article" date="2020" name="Nat. Commun.">
        <title>Large-scale genome sequencing of mycorrhizal fungi provides insights into the early evolution of symbiotic traits.</title>
        <authorList>
            <person name="Miyauchi S."/>
            <person name="Kiss E."/>
            <person name="Kuo A."/>
            <person name="Drula E."/>
            <person name="Kohler A."/>
            <person name="Sanchez-Garcia M."/>
            <person name="Morin E."/>
            <person name="Andreopoulos B."/>
            <person name="Barry K.W."/>
            <person name="Bonito G."/>
            <person name="Buee M."/>
            <person name="Carver A."/>
            <person name="Chen C."/>
            <person name="Cichocki N."/>
            <person name="Clum A."/>
            <person name="Culley D."/>
            <person name="Crous P.W."/>
            <person name="Fauchery L."/>
            <person name="Girlanda M."/>
            <person name="Hayes R.D."/>
            <person name="Keri Z."/>
            <person name="LaButti K."/>
            <person name="Lipzen A."/>
            <person name="Lombard V."/>
            <person name="Magnuson J."/>
            <person name="Maillard F."/>
            <person name="Murat C."/>
            <person name="Nolan M."/>
            <person name="Ohm R.A."/>
            <person name="Pangilinan J."/>
            <person name="Pereira M.F."/>
            <person name="Perotto S."/>
            <person name="Peter M."/>
            <person name="Pfister S."/>
            <person name="Riley R."/>
            <person name="Sitrit Y."/>
            <person name="Stielow J.B."/>
            <person name="Szollosi G."/>
            <person name="Zifcakova L."/>
            <person name="Stursova M."/>
            <person name="Spatafora J.W."/>
            <person name="Tedersoo L."/>
            <person name="Vaario L.M."/>
            <person name="Yamada A."/>
            <person name="Yan M."/>
            <person name="Wang P."/>
            <person name="Xu J."/>
            <person name="Bruns T."/>
            <person name="Baldrian P."/>
            <person name="Vilgalys R."/>
            <person name="Dunand C."/>
            <person name="Henrissat B."/>
            <person name="Grigoriev I.V."/>
            <person name="Hibbett D."/>
            <person name="Nagy L.G."/>
            <person name="Martin F.M."/>
        </authorList>
    </citation>
    <scope>NUCLEOTIDE SEQUENCE</scope>
    <source>
        <strain evidence="1">P2</strain>
    </source>
</reference>
<name>A0ACB6ZCM8_THEGA</name>
<sequence>MATVAQDPSREDQPFTMNPPTMHMYNAAQQIPVGVYPNGDGPFPSVRQRRSQKLNPESSISTTPYAPPVYDRHSPQSALTDHRPVQSSQQQPPTQQPSPPQSFKDPSPTHINQSSDDKTPEPADPVSRFSNQETPAPHRQPSQLYGSWQSTKSYGQEPPPSRGSMRSVSQQPGFQSPGNFGGYSSQQTPDNPPTTTRPSIPLPLSSNPRAVPQSPRYINAPPNGTQNPIYAKPHVPKEEVCLECAMRDQDMADVDVTSPGTWERGSDVYYQDLVRSEEEAISNGIPLPEDRPRSTGDMLTETNLKLWLTMNPREPASRHMNLETYVRAQRLLLEAETIAHARAMQESKQLENKMRDTYSQLRRSAYELGAFNSSPGAITLDETGRMRSATLPGSHQRARSHSRDVTLLENGLIVEHVNVKKEEREEREKRKREERRERSRARKSSRGSGHDLSSVYGSFHPPQLPTSTSGGAPAEHNLRASRYSQSSLRPTSVLSSSMGERSPTLPRAYSTTSFSDLHSIAGSASPNRRTRFFSNLRTLSPGGWRSRDSLAASGVSGSMMDMHVALQQEDMNEQARLQYRTSMPNRTYPNTSTSTPRAGPTPWPQHSNPHPRNVSSPTPEEKRKKKKGLAKIWSIVTGSVPEPKLEHSHPKSADPKATGGNQVYGIADDDYPLAPPPPLSYLVDRDGGGNRTRRHSSTPCLPGTIGQQPGQPHPQSPNQQGSIFQAQQQGYNGTPTSPTVPSSVLPSPTSPRMSPATGDALVLVATGASEQENDLQQQQLMGERNFIPPSNSSVSSPRSISPLPQRPHTVVLGRDKNLPPLPPNESSGVGFPSISDIAGPSRPQTMYATLDGPRHVAPTMATVSENLNGMSGDPSLFNSQIAFRSDGRRQSFGGMEKPRVLVPNPYDTPRGARQNGSPSYGYPHANGNGGSFNAYNTYHVNGNGVTGDAYGEFGNSRASLGWWDDTQKTQPPKSQSQSHRGRMSSVETTGTGVRSKTPSKRKSRFGLTGMFGKKKDEMSGGEDGEGDSMMYSMPSSEVHQFQYGDGRTSGVGAARMSVASRKAVQHLVEQDPEFVAYRYPSSDVLQR</sequence>
<dbReference type="EMBL" id="MU118037">
    <property type="protein sequence ID" value="KAF9647272.1"/>
    <property type="molecule type" value="Genomic_DNA"/>
</dbReference>
<protein>
    <submittedName>
        <fullName evidence="1">Uncharacterized protein</fullName>
    </submittedName>
</protein>
<evidence type="ECO:0000313" key="1">
    <source>
        <dbReference type="EMBL" id="KAF9647272.1"/>
    </source>
</evidence>
<keyword evidence="2" id="KW-1185">Reference proteome</keyword>
<evidence type="ECO:0000313" key="2">
    <source>
        <dbReference type="Proteomes" id="UP000886501"/>
    </source>
</evidence>
<reference evidence="1" key="1">
    <citation type="submission" date="2019-10" db="EMBL/GenBank/DDBJ databases">
        <authorList>
            <consortium name="DOE Joint Genome Institute"/>
            <person name="Kuo A."/>
            <person name="Miyauchi S."/>
            <person name="Kiss E."/>
            <person name="Drula E."/>
            <person name="Kohler A."/>
            <person name="Sanchez-Garcia M."/>
            <person name="Andreopoulos B."/>
            <person name="Barry K.W."/>
            <person name="Bonito G."/>
            <person name="Buee M."/>
            <person name="Carver A."/>
            <person name="Chen C."/>
            <person name="Cichocki N."/>
            <person name="Clum A."/>
            <person name="Culley D."/>
            <person name="Crous P.W."/>
            <person name="Fauchery L."/>
            <person name="Girlanda M."/>
            <person name="Hayes R."/>
            <person name="Keri Z."/>
            <person name="Labutti K."/>
            <person name="Lipzen A."/>
            <person name="Lombard V."/>
            <person name="Magnuson J."/>
            <person name="Maillard F."/>
            <person name="Morin E."/>
            <person name="Murat C."/>
            <person name="Nolan M."/>
            <person name="Ohm R."/>
            <person name="Pangilinan J."/>
            <person name="Pereira M."/>
            <person name="Perotto S."/>
            <person name="Peter M."/>
            <person name="Riley R."/>
            <person name="Sitrit Y."/>
            <person name="Stielow B."/>
            <person name="Szollosi G."/>
            <person name="Zifcakova L."/>
            <person name="Stursova M."/>
            <person name="Spatafora J.W."/>
            <person name="Tedersoo L."/>
            <person name="Vaario L.-M."/>
            <person name="Yamada A."/>
            <person name="Yan M."/>
            <person name="Wang P."/>
            <person name="Xu J."/>
            <person name="Bruns T."/>
            <person name="Baldrian P."/>
            <person name="Vilgalys R."/>
            <person name="Henrissat B."/>
            <person name="Grigoriev I.V."/>
            <person name="Hibbett D."/>
            <person name="Nagy L.G."/>
            <person name="Martin F.M."/>
        </authorList>
    </citation>
    <scope>NUCLEOTIDE SEQUENCE</scope>
    <source>
        <strain evidence="1">P2</strain>
    </source>
</reference>
<dbReference type="Proteomes" id="UP000886501">
    <property type="component" value="Unassembled WGS sequence"/>
</dbReference>
<comment type="caution">
    <text evidence="1">The sequence shown here is derived from an EMBL/GenBank/DDBJ whole genome shotgun (WGS) entry which is preliminary data.</text>
</comment>
<gene>
    <name evidence="1" type="ORF">BDM02DRAFT_2717585</name>
</gene>